<dbReference type="RefSeq" id="XP_020431520.1">
    <property type="nucleotide sequence ID" value="XM_020578651.1"/>
</dbReference>
<keyword evidence="4" id="KW-1015">Disulfide bond</keyword>
<evidence type="ECO:0000256" key="2">
    <source>
        <dbReference type="ARBA" id="ARBA00022525"/>
    </source>
</evidence>
<dbReference type="InterPro" id="IPR011050">
    <property type="entry name" value="Pectin_lyase_fold/virulence"/>
</dbReference>
<evidence type="ECO:0000256" key="1">
    <source>
        <dbReference type="ARBA" id="ARBA00004613"/>
    </source>
</evidence>
<reference evidence="6 7" key="1">
    <citation type="journal article" date="2011" name="Genome Res.">
        <title>Phylogeny-wide analysis of social amoeba genomes highlights ancient origins for complex intercellular communication.</title>
        <authorList>
            <person name="Heidel A.J."/>
            <person name="Lawal H.M."/>
            <person name="Felder M."/>
            <person name="Schilde C."/>
            <person name="Helps N.R."/>
            <person name="Tunggal B."/>
            <person name="Rivero F."/>
            <person name="John U."/>
            <person name="Schleicher M."/>
            <person name="Eichinger L."/>
            <person name="Platzer M."/>
            <person name="Noegel A.A."/>
            <person name="Schaap P."/>
            <person name="Gloeckner G."/>
        </authorList>
    </citation>
    <scope>NUCLEOTIDE SEQUENCE [LARGE SCALE GENOMIC DNA]</scope>
    <source>
        <strain evidence="7">ATCC 26659 / Pp 5 / PN500</strain>
    </source>
</reference>
<organism evidence="6 7">
    <name type="scientific">Heterostelium pallidum (strain ATCC 26659 / Pp 5 / PN500)</name>
    <name type="common">Cellular slime mold</name>
    <name type="synonym">Polysphondylium pallidum</name>
    <dbReference type="NCBI Taxonomy" id="670386"/>
    <lineage>
        <taxon>Eukaryota</taxon>
        <taxon>Amoebozoa</taxon>
        <taxon>Evosea</taxon>
        <taxon>Eumycetozoa</taxon>
        <taxon>Dictyostelia</taxon>
        <taxon>Acytosteliales</taxon>
        <taxon>Acytosteliaceae</taxon>
        <taxon>Heterostelium</taxon>
    </lineage>
</organism>
<dbReference type="OMA" id="SARINWI"/>
<keyword evidence="2" id="KW-0964">Secreted</keyword>
<dbReference type="PANTHER" id="PTHR45742">
    <property type="entry name" value="COMPLEMENT COMPONENT C6"/>
    <property type="match status" value="1"/>
</dbReference>
<dbReference type="Proteomes" id="UP000001396">
    <property type="component" value="Unassembled WGS sequence"/>
</dbReference>
<dbReference type="InterPro" id="IPR020864">
    <property type="entry name" value="MACPF"/>
</dbReference>
<name>D3BH15_HETP5</name>
<gene>
    <name evidence="6" type="ORF">PPL_07817</name>
</gene>
<dbReference type="InParanoid" id="D3BH15"/>
<comment type="subcellular location">
    <subcellularLocation>
        <location evidence="1">Secreted</location>
    </subcellularLocation>
</comment>
<evidence type="ECO:0000259" key="5">
    <source>
        <dbReference type="PROSITE" id="PS51412"/>
    </source>
</evidence>
<protein>
    <recommendedName>
        <fullName evidence="5">MACPF domain-containing protein</fullName>
    </recommendedName>
</protein>
<evidence type="ECO:0000256" key="3">
    <source>
        <dbReference type="ARBA" id="ARBA00022852"/>
    </source>
</evidence>
<sequence>MGSNMLLDIFVKLDATCGSTCDGTSEKPFTNIKNALNSISSTQKKISTISIYAGTYTGVQNIGVEIKKGVKIKSIPGQEVTIDCQKVGFAFSVIDVQEFSLSGVTIKDCSASKGGAMRIINSKTTITNTNFKGNIASVGGAIYSKSSKNVIYESKFTENVALETGSAIHSISSDIRILSTTQFTDVNGAKTIFISCKNSSIKLDDAVTIDSYIACDEGCITKHKSKSYCNTAIDTCSFTGVIPSIVDDTTIYTTGMLYEAYFNDLKPSSLLFKKIIPDNTIEDFLIGHDGKVYGVLTGYLHMDNSMKVKFRFEGKNLGFTLKINGVKYLDVTQTNNFDFPFEIYLVSGVSHQIQIILNSDTTGIGRSFKLYQISHDYRIFYTEQICGDGVQDDLDYCIEDSYDIFNPSNPSSDRVCGEENIHMNFQDCFNEISQNCEIPKKKDHISPLGNVGGMIGDLVENQYLWNVPGSEHFTYGMNILSGQQSKAPVFQFDYCVEVANNILEDPYRMMAYEIPPSLNIKSLPICTYTTHTKMYNSYSEFQKEYQIDGGLEASGDFKEELIDFKGGFSLDGSIGAARDQSQSSTKNVFVTQVNCTTTYIEMDDQRIRFHPMFLKDLATIKQKSDLLKIFDKYGTYYYSSAYMGGKLVQISTTSESIDTDEKKSKWSIAAELKLGADVEIPGFEGGGSNRFNLGLSSDEETYSEIQRKSTYSSIITYGGPPAAFAPSDSFVPPSFHGWSSSIDLLPVPIGFKVKPIRDLLKDTWAIKLGSTEYKVAQLWKEMEKVYYQINRVNPIPLPGDYKYSLIFDFQSTDDLPPTPLPKYILSIDWYSFGEKKSFSTRIRFVHYEPSGAQSEYLFPTKGSSNPLCIDNPQVSFSDGTISSKTCDSTIDGATTTFRFDFYGPNFMASTKPPEIYIDGLDNIGTSTLISWYTGEAIKLSRTTGEANVLQGFSAYATRSLIQFEAARTSLISASSNIGDIGFYIGASGSSRDGPILDYRYTIDKGMKKDFNFYNRFTKDFVLDTQKYEPVTKFYTYPYNIIGTTQFRVDYLLYIANNQDKTNWKSKVYYYHIIENPEQQEYLLGHVNTFYNLKPLTKDIPSKWFSFTNYNHKSIGGIGAVTDPFNFNAPDRAVDFWEYS</sequence>
<keyword evidence="7" id="KW-1185">Reference proteome</keyword>
<dbReference type="SUPFAM" id="SSF51126">
    <property type="entry name" value="Pectin lyase-like"/>
    <property type="match status" value="1"/>
</dbReference>
<dbReference type="PROSITE" id="PS51412">
    <property type="entry name" value="MACPF_2"/>
    <property type="match status" value="1"/>
</dbReference>
<dbReference type="AlphaFoldDB" id="D3BH15"/>
<dbReference type="GO" id="GO:0005576">
    <property type="term" value="C:extracellular region"/>
    <property type="evidence" value="ECO:0007669"/>
    <property type="project" value="UniProtKB-SubCell"/>
</dbReference>
<comment type="caution">
    <text evidence="6">The sequence shown here is derived from an EMBL/GenBank/DDBJ whole genome shotgun (WGS) entry which is preliminary data.</text>
</comment>
<evidence type="ECO:0000256" key="4">
    <source>
        <dbReference type="ARBA" id="ARBA00023157"/>
    </source>
</evidence>
<accession>D3BH15</accession>
<dbReference type="EMBL" id="ADBJ01000035">
    <property type="protein sequence ID" value="EFA79399.1"/>
    <property type="molecule type" value="Genomic_DNA"/>
</dbReference>
<keyword evidence="3" id="KW-0204">Cytolysis</keyword>
<proteinExistence type="predicted"/>
<dbReference type="GeneID" id="31363298"/>
<dbReference type="PANTHER" id="PTHR45742:SF8">
    <property type="entry name" value="FLOCCULATION PROTEIN FLO11"/>
    <property type="match status" value="1"/>
</dbReference>
<feature type="domain" description="MACPF" evidence="5">
    <location>
        <begin position="456"/>
        <end position="790"/>
    </location>
</feature>
<evidence type="ECO:0000313" key="7">
    <source>
        <dbReference type="Proteomes" id="UP000001396"/>
    </source>
</evidence>
<evidence type="ECO:0000313" key="6">
    <source>
        <dbReference type="EMBL" id="EFA79399.1"/>
    </source>
</evidence>
<dbReference type="SMART" id="SM00457">
    <property type="entry name" value="MACPF"/>
    <property type="match status" value="1"/>
</dbReference>
<dbReference type="Pfam" id="PF01823">
    <property type="entry name" value="MACPF"/>
    <property type="match status" value="1"/>
</dbReference>
<dbReference type="GO" id="GO:0031640">
    <property type="term" value="P:killing of cells of another organism"/>
    <property type="evidence" value="ECO:0007669"/>
    <property type="project" value="UniProtKB-KW"/>
</dbReference>